<gene>
    <name evidence="2" type="ORF">AB840_14335</name>
</gene>
<accession>A0A0J6WU50</accession>
<comment type="caution">
    <text evidence="2">The sequence shown here is derived from an EMBL/GenBank/DDBJ whole genome shotgun (WGS) entry which is preliminary data.</text>
</comment>
<dbReference type="Gene3D" id="1.20.120.680">
    <property type="entry name" value="Formiminotetrahydrofolate cyclodeaminase monomer, up-and-down helical bundle"/>
    <property type="match status" value="1"/>
</dbReference>
<dbReference type="GO" id="GO:0016787">
    <property type="term" value="F:hydrolase activity"/>
    <property type="evidence" value="ECO:0007669"/>
    <property type="project" value="UniProtKB-KW"/>
</dbReference>
<sequence length="206" mass="22902">MDFSYLQSMPLDELLEATASREPVPGGGGIAAMTAASAAALVEMVANLTIGKKGYEDVDLIMQEIRDRARELRLRYLRGIDEDARAFDDVIRAVRLPRDTPDRTAVVQRAFTHAAAVPFALGKDIFVLLQLADQTVRYGNAWVITDGAIAAMNARSAMRSAFYSVRINLKSIMDEVFVRQMMDAILDIEARAEMVEKSVERAYARR</sequence>
<dbReference type="InterPro" id="IPR007044">
    <property type="entry name" value="Cyclodeamin/CycHdrlase"/>
</dbReference>
<keyword evidence="2" id="KW-0378">Hydrolase</keyword>
<dbReference type="AlphaFoldDB" id="A0A0J6WU50"/>
<dbReference type="STRING" id="39029.BSR42_02105"/>
<proteinExistence type="predicted"/>
<evidence type="ECO:0000259" key="1">
    <source>
        <dbReference type="Pfam" id="PF04961"/>
    </source>
</evidence>
<organism evidence="2 3">
    <name type="scientific">Megasphaera cerevisiae DSM 20462</name>
    <dbReference type="NCBI Taxonomy" id="1122219"/>
    <lineage>
        <taxon>Bacteria</taxon>
        <taxon>Bacillati</taxon>
        <taxon>Bacillota</taxon>
        <taxon>Negativicutes</taxon>
        <taxon>Veillonellales</taxon>
        <taxon>Veillonellaceae</taxon>
        <taxon>Megasphaera</taxon>
    </lineage>
</organism>
<dbReference type="EMBL" id="LEKT01000076">
    <property type="protein sequence ID" value="KMO85302.1"/>
    <property type="molecule type" value="Genomic_DNA"/>
</dbReference>
<reference evidence="2 3" key="1">
    <citation type="submission" date="2015-06" db="EMBL/GenBank/DDBJ databases">
        <title>Draft genome sequence of beer spoilage bacterium Megasphaera cerevisiae type strain 20462.</title>
        <authorList>
            <person name="Kutumbaka K."/>
            <person name="Pasmowitz J."/>
            <person name="Mategko J."/>
            <person name="Reyes D."/>
            <person name="Friedrich A."/>
            <person name="Han S."/>
            <person name="Martens-Habbena W."/>
            <person name="Neal-McKinney J."/>
            <person name="Janagama H.K."/>
            <person name="Nadala C."/>
            <person name="Samadpour M."/>
        </authorList>
    </citation>
    <scope>NUCLEOTIDE SEQUENCE [LARGE SCALE GENOMIC DNA]</scope>
    <source>
        <strain evidence="2 3">DSM 20462</strain>
    </source>
</reference>
<dbReference type="InterPro" id="IPR036178">
    <property type="entry name" value="Formintransfe-cycloase-like_sf"/>
</dbReference>
<dbReference type="SUPFAM" id="SSF101262">
    <property type="entry name" value="Methenyltetrahydrofolate cyclohydrolase-like"/>
    <property type="match status" value="1"/>
</dbReference>
<dbReference type="PATRIC" id="fig|1122219.3.peg.3224"/>
<keyword evidence="3" id="KW-1185">Reference proteome</keyword>
<dbReference type="OrthoDB" id="7959174at2"/>
<feature type="domain" description="Cyclodeaminase/cyclohydrolase" evidence="1">
    <location>
        <begin position="11"/>
        <end position="184"/>
    </location>
</feature>
<evidence type="ECO:0000313" key="3">
    <source>
        <dbReference type="Proteomes" id="UP000036503"/>
    </source>
</evidence>
<evidence type="ECO:0000313" key="2">
    <source>
        <dbReference type="EMBL" id="KMO85302.1"/>
    </source>
</evidence>
<dbReference type="InParanoid" id="A0A0J6WU50"/>
<name>A0A0J6WU50_9FIRM</name>
<dbReference type="Proteomes" id="UP000036503">
    <property type="component" value="Unassembled WGS sequence"/>
</dbReference>
<protein>
    <submittedName>
        <fullName evidence="2">Methenyltetrahydrofolate cyclohydrolase</fullName>
    </submittedName>
</protein>
<dbReference type="Pfam" id="PF04961">
    <property type="entry name" value="FTCD_C"/>
    <property type="match status" value="1"/>
</dbReference>